<feature type="binding site" evidence="5">
    <location>
        <begin position="90"/>
        <end position="97"/>
    </location>
    <ligand>
        <name>substrate</name>
    </ligand>
</feature>
<keyword evidence="3 5" id="KW-0012">Acyltransferase</keyword>
<evidence type="ECO:0000256" key="6">
    <source>
        <dbReference type="PIRNR" id="PIRNR016262"/>
    </source>
</evidence>
<name>A0A7C9PIC2_9BURK</name>
<dbReference type="RefSeq" id="WP_163458706.1">
    <property type="nucleotide sequence ID" value="NZ_JAAGOH010000020.1"/>
</dbReference>
<evidence type="ECO:0000256" key="1">
    <source>
        <dbReference type="ARBA" id="ARBA00004821"/>
    </source>
</evidence>
<dbReference type="PROSITE" id="PS01313">
    <property type="entry name" value="LIPB"/>
    <property type="match status" value="1"/>
</dbReference>
<dbReference type="HAMAP" id="MF_00013">
    <property type="entry name" value="LipB"/>
    <property type="match status" value="1"/>
</dbReference>
<dbReference type="InterPro" id="IPR020605">
    <property type="entry name" value="Octanoyltransferase_CS"/>
</dbReference>
<feature type="binding site" evidence="5">
    <location>
        <begin position="190"/>
        <end position="192"/>
    </location>
    <ligand>
        <name>substrate</name>
    </ligand>
</feature>
<comment type="caution">
    <text evidence="10">The sequence shown here is derived from an EMBL/GenBank/DDBJ whole genome shotgun (WGS) entry which is preliminary data.</text>
</comment>
<comment type="catalytic activity">
    <reaction evidence="5 6">
        <text>octanoyl-[ACP] + L-lysyl-[protein] = N(6)-octanoyl-L-lysyl-[protein] + holo-[ACP] + H(+)</text>
        <dbReference type="Rhea" id="RHEA:17665"/>
        <dbReference type="Rhea" id="RHEA-COMP:9636"/>
        <dbReference type="Rhea" id="RHEA-COMP:9685"/>
        <dbReference type="Rhea" id="RHEA-COMP:9752"/>
        <dbReference type="Rhea" id="RHEA-COMP:9928"/>
        <dbReference type="ChEBI" id="CHEBI:15378"/>
        <dbReference type="ChEBI" id="CHEBI:29969"/>
        <dbReference type="ChEBI" id="CHEBI:64479"/>
        <dbReference type="ChEBI" id="CHEBI:78463"/>
        <dbReference type="ChEBI" id="CHEBI:78809"/>
        <dbReference type="EC" id="2.3.1.181"/>
    </reaction>
</comment>
<feature type="domain" description="BPL/LPL catalytic" evidence="9">
    <location>
        <begin position="51"/>
        <end position="244"/>
    </location>
</feature>
<keyword evidence="11" id="KW-1185">Reference proteome</keyword>
<evidence type="ECO:0000256" key="7">
    <source>
        <dbReference type="PIRSR" id="PIRSR016262-1"/>
    </source>
</evidence>
<dbReference type="Gene3D" id="3.30.930.10">
    <property type="entry name" value="Bira Bifunctional Protein, Domain 2"/>
    <property type="match status" value="1"/>
</dbReference>
<evidence type="ECO:0000313" key="10">
    <source>
        <dbReference type="EMBL" id="NDY92656.1"/>
    </source>
</evidence>
<evidence type="ECO:0000256" key="3">
    <source>
        <dbReference type="ARBA" id="ARBA00023315"/>
    </source>
</evidence>
<dbReference type="SUPFAM" id="SSF55681">
    <property type="entry name" value="Class II aaRS and biotin synthetases"/>
    <property type="match status" value="1"/>
</dbReference>
<dbReference type="CDD" id="cd16444">
    <property type="entry name" value="LipB"/>
    <property type="match status" value="1"/>
</dbReference>
<dbReference type="InterPro" id="IPR045864">
    <property type="entry name" value="aa-tRNA-synth_II/BPL/LPL"/>
</dbReference>
<dbReference type="Pfam" id="PF21948">
    <property type="entry name" value="LplA-B_cat"/>
    <property type="match status" value="1"/>
</dbReference>
<comment type="subcellular location">
    <subcellularLocation>
        <location evidence="5">Cytoplasm</location>
    </subcellularLocation>
</comment>
<dbReference type="NCBIfam" id="NF010922">
    <property type="entry name" value="PRK14342.1"/>
    <property type="match status" value="1"/>
</dbReference>
<dbReference type="EC" id="2.3.1.181" evidence="5 6"/>
<comment type="similarity">
    <text evidence="5 6">Belongs to the LipB family.</text>
</comment>
<comment type="caution">
    <text evidence="5">Lacks conserved residue(s) required for the propagation of feature annotation.</text>
</comment>
<proteinExistence type="inferred from homology"/>
<feature type="active site" description="Acyl-thioester intermediate" evidence="5 7">
    <location>
        <position position="208"/>
    </location>
</feature>
<feature type="site" description="Lowers pKa of active site Cys" evidence="5 8">
    <location>
        <position position="174"/>
    </location>
</feature>
<protein>
    <recommendedName>
        <fullName evidence="5 6">Octanoyltransferase</fullName>
        <ecNumber evidence="5 6">2.3.1.181</ecNumber>
    </recommendedName>
    <alternativeName>
        <fullName evidence="5">Lipoate-protein ligase B</fullName>
    </alternativeName>
    <alternativeName>
        <fullName evidence="5">Lipoyl/octanoyl transferase</fullName>
    </alternativeName>
    <alternativeName>
        <fullName evidence="5">Octanoyl-[acyl-carrier-protein]-protein N-octanoyltransferase</fullName>
    </alternativeName>
</protein>
<sequence length="244" mass="25827">MNVSPSAAEADPAGLPPAEAGPAGFILRRWGVVEYARTFAAMQAFTAARSPQTPDELWLVTHPPVFTQGVAGRPEHLLAPGDIPVVPSNRGGQVTYHGPGQVVVYPLVDLRRLGIYVKEYVFRLEAAVIQTLEAVGVVGFRVESAPGIYVNLADPFQAGLPAGPRQDPFAGLGKVAQLGIKVSGHCTYHGVSLNVAMDLKPFLRINPCGYAGLATVDLATLGAPSDPEAVAERLAERLAHHLSR</sequence>
<reference evidence="10 11" key="1">
    <citation type="submission" date="2020-02" db="EMBL/GenBank/DDBJ databases">
        <title>Ideonella bacterium strain TBM-1.</title>
        <authorList>
            <person name="Chen W.-M."/>
        </authorList>
    </citation>
    <scope>NUCLEOTIDE SEQUENCE [LARGE SCALE GENOMIC DNA]</scope>
    <source>
        <strain evidence="10 11">TBM-1</strain>
    </source>
</reference>
<keyword evidence="2 5" id="KW-0808">Transferase</keyword>
<dbReference type="GO" id="GO:0005737">
    <property type="term" value="C:cytoplasm"/>
    <property type="evidence" value="ECO:0007669"/>
    <property type="project" value="UniProtKB-SubCell"/>
</dbReference>
<dbReference type="PANTHER" id="PTHR10993">
    <property type="entry name" value="OCTANOYLTRANSFERASE"/>
    <property type="match status" value="1"/>
</dbReference>
<evidence type="ECO:0000256" key="8">
    <source>
        <dbReference type="PIRSR" id="PIRSR016262-3"/>
    </source>
</evidence>
<organism evidence="10 11">
    <name type="scientific">Ideonella livida</name>
    <dbReference type="NCBI Taxonomy" id="2707176"/>
    <lineage>
        <taxon>Bacteria</taxon>
        <taxon>Pseudomonadati</taxon>
        <taxon>Pseudomonadota</taxon>
        <taxon>Betaproteobacteria</taxon>
        <taxon>Burkholderiales</taxon>
        <taxon>Sphaerotilaceae</taxon>
        <taxon>Ideonella</taxon>
    </lineage>
</organism>
<comment type="function">
    <text evidence="4 5 6">Catalyzes the transfer of endogenously produced octanoic acid from octanoyl-acyl-carrier-protein onto the lipoyl domains of lipoate-dependent enzymes. Lipoyl-ACP can also act as a substrate although octanoyl-ACP is likely to be the physiological substrate.</text>
</comment>
<comment type="miscellaneous">
    <text evidence="5">In the reaction, the free carboxyl group of octanoic acid is attached via an amide linkage to the epsilon-amino group of a specific lysine residue of lipoyl domains of lipoate-dependent enzymes.</text>
</comment>
<dbReference type="Proteomes" id="UP000484255">
    <property type="component" value="Unassembled WGS sequence"/>
</dbReference>
<dbReference type="EMBL" id="JAAGOH010000020">
    <property type="protein sequence ID" value="NDY92656.1"/>
    <property type="molecule type" value="Genomic_DNA"/>
</dbReference>
<dbReference type="PIRSF" id="PIRSF016262">
    <property type="entry name" value="LPLase"/>
    <property type="match status" value="1"/>
</dbReference>
<dbReference type="PANTHER" id="PTHR10993:SF7">
    <property type="entry name" value="LIPOYLTRANSFERASE 2, MITOCHONDRIAL-RELATED"/>
    <property type="match status" value="1"/>
</dbReference>
<evidence type="ECO:0000256" key="5">
    <source>
        <dbReference type="HAMAP-Rule" id="MF_00013"/>
    </source>
</evidence>
<dbReference type="InterPro" id="IPR004143">
    <property type="entry name" value="BPL_LPL_catalytic"/>
</dbReference>
<accession>A0A7C9PIC2</accession>
<comment type="pathway">
    <text evidence="1 5 6">Protein modification; protein lipoylation via endogenous pathway; protein N(6)-(lipoyl)lysine from octanoyl-[acyl-carrier-protein]: step 1/2.</text>
</comment>
<dbReference type="InterPro" id="IPR000544">
    <property type="entry name" value="Octanoyltransferase"/>
</dbReference>
<evidence type="ECO:0000313" key="11">
    <source>
        <dbReference type="Proteomes" id="UP000484255"/>
    </source>
</evidence>
<evidence type="ECO:0000259" key="9">
    <source>
        <dbReference type="PROSITE" id="PS51733"/>
    </source>
</evidence>
<evidence type="ECO:0000256" key="4">
    <source>
        <dbReference type="ARBA" id="ARBA00024732"/>
    </source>
</evidence>
<dbReference type="GO" id="GO:0033819">
    <property type="term" value="F:lipoyl(octanoyl) transferase activity"/>
    <property type="evidence" value="ECO:0007669"/>
    <property type="project" value="UniProtKB-EC"/>
</dbReference>
<dbReference type="UniPathway" id="UPA00538">
    <property type="reaction ID" value="UER00592"/>
</dbReference>
<dbReference type="AlphaFoldDB" id="A0A7C9PIC2"/>
<evidence type="ECO:0000256" key="2">
    <source>
        <dbReference type="ARBA" id="ARBA00022679"/>
    </source>
</evidence>
<keyword evidence="5" id="KW-0963">Cytoplasm</keyword>
<dbReference type="PROSITE" id="PS51733">
    <property type="entry name" value="BPL_LPL_CATALYTIC"/>
    <property type="match status" value="1"/>
</dbReference>
<gene>
    <name evidence="5 10" type="primary">lipB</name>
    <name evidence="10" type="ORF">G3A44_15810</name>
</gene>
<dbReference type="NCBIfam" id="TIGR00214">
    <property type="entry name" value="lipB"/>
    <property type="match status" value="1"/>
</dbReference>
<dbReference type="GO" id="GO:0009249">
    <property type="term" value="P:protein lipoylation"/>
    <property type="evidence" value="ECO:0007669"/>
    <property type="project" value="InterPro"/>
</dbReference>